<accession>A0ABV8E7G8</accession>
<dbReference type="RefSeq" id="WP_247262092.1">
    <property type="nucleotide sequence ID" value="NZ_JALJQZ010000035.1"/>
</dbReference>
<dbReference type="EMBL" id="JBHSBD010000041">
    <property type="protein sequence ID" value="MFC3968428.1"/>
    <property type="molecule type" value="Genomic_DNA"/>
</dbReference>
<sequence>MGDNNVEIDESDAYLALPDCWDWFHTHLLAYHASTIAEFLNNIRYTIRLYITPVALERYTVTGNVDGLELFTFERPTEIANRFAWAQFFELMQGSLRQPNFPPFSVARTMKMRF</sequence>
<comment type="caution">
    <text evidence="1">The sequence shown here is derived from an EMBL/GenBank/DDBJ whole genome shotgun (WGS) entry which is preliminary data.</text>
</comment>
<name>A0ABV8E7G8_9HYPH</name>
<organism evidence="1 2">
    <name type="scientific">Rhizobium lemnae</name>
    <dbReference type="NCBI Taxonomy" id="1214924"/>
    <lineage>
        <taxon>Bacteria</taxon>
        <taxon>Pseudomonadati</taxon>
        <taxon>Pseudomonadota</taxon>
        <taxon>Alphaproteobacteria</taxon>
        <taxon>Hyphomicrobiales</taxon>
        <taxon>Rhizobiaceae</taxon>
        <taxon>Rhizobium/Agrobacterium group</taxon>
        <taxon>Rhizobium</taxon>
    </lineage>
</organism>
<dbReference type="Proteomes" id="UP001595697">
    <property type="component" value="Unassembled WGS sequence"/>
</dbReference>
<proteinExistence type="predicted"/>
<evidence type="ECO:0000313" key="2">
    <source>
        <dbReference type="Proteomes" id="UP001595697"/>
    </source>
</evidence>
<protein>
    <submittedName>
        <fullName evidence="1">Uncharacterized protein</fullName>
    </submittedName>
</protein>
<gene>
    <name evidence="1" type="ORF">ACFOVS_09860</name>
</gene>
<keyword evidence="2" id="KW-1185">Reference proteome</keyword>
<reference evidence="2" key="1">
    <citation type="journal article" date="2019" name="Int. J. Syst. Evol. Microbiol.">
        <title>The Global Catalogue of Microorganisms (GCM) 10K type strain sequencing project: providing services to taxonomists for standard genome sequencing and annotation.</title>
        <authorList>
            <consortium name="The Broad Institute Genomics Platform"/>
            <consortium name="The Broad Institute Genome Sequencing Center for Infectious Disease"/>
            <person name="Wu L."/>
            <person name="Ma J."/>
        </authorList>
    </citation>
    <scope>NUCLEOTIDE SEQUENCE [LARGE SCALE GENOMIC DNA]</scope>
    <source>
        <strain evidence="2">TBRC 5781</strain>
    </source>
</reference>
<evidence type="ECO:0000313" key="1">
    <source>
        <dbReference type="EMBL" id="MFC3968428.1"/>
    </source>
</evidence>